<evidence type="ECO:0000313" key="3">
    <source>
        <dbReference type="RefSeq" id="XP_020852297.1"/>
    </source>
</evidence>
<accession>A0A6P5L3G3</accession>
<feature type="region of interest" description="Disordered" evidence="1">
    <location>
        <begin position="80"/>
        <end position="118"/>
    </location>
</feature>
<feature type="compositionally biased region" description="Basic and acidic residues" evidence="1">
    <location>
        <begin position="331"/>
        <end position="343"/>
    </location>
</feature>
<dbReference type="KEGG" id="pcw:110215282"/>
<dbReference type="AlphaFoldDB" id="A0A6P5L3G3"/>
<name>A0A6P5L3G3_PHACI</name>
<sequence>MEVLDEFDWEHPLTFTFCELISEEAFERQAVSYTERSLRRLFRSMDRNPALGERVVRKWKQEERERHGLISFLTVGSVGGSGGPSFPSSHHKPRPLPPRTGSRGPGVRPSISPGPAPSLVSQLIPSLSSTLSQGRFFQALQGDLNHYNNVGASELQQRLDHLKKKMQKLNNYAQDAKQKKKKRGTYRLDHSPSTAGSILSRSPVTTTISTRSAIPVTYMPRVFGPFPPLSDEQTETLAGPDSEVKVMKLNWTGLSAAPKRVVDLTPLVLNPGGFHSSRLSGNPAHKLQCPSFPWSSALGPTIDPEGSAPTVGNASVFSPPVLLKFRPVQRPQEDPNSDHESKSLDSPSSAPQ</sequence>
<dbReference type="GeneID" id="110215282"/>
<organism evidence="2 3">
    <name type="scientific">Phascolarctos cinereus</name>
    <name type="common">Koala</name>
    <dbReference type="NCBI Taxonomy" id="38626"/>
    <lineage>
        <taxon>Eukaryota</taxon>
        <taxon>Metazoa</taxon>
        <taxon>Chordata</taxon>
        <taxon>Craniata</taxon>
        <taxon>Vertebrata</taxon>
        <taxon>Euteleostomi</taxon>
        <taxon>Mammalia</taxon>
        <taxon>Metatheria</taxon>
        <taxon>Diprotodontia</taxon>
        <taxon>Phascolarctidae</taxon>
        <taxon>Phascolarctos</taxon>
    </lineage>
</organism>
<proteinExistence type="predicted"/>
<dbReference type="RefSeq" id="XP_020852297.1">
    <property type="nucleotide sequence ID" value="XM_020996638.1"/>
</dbReference>
<dbReference type="InParanoid" id="A0A6P5L3G3"/>
<dbReference type="PANTHER" id="PTHR36867:SF1">
    <property type="entry name" value="RIKEN CDNA 2610318N02 GENE"/>
    <property type="match status" value="1"/>
</dbReference>
<evidence type="ECO:0000256" key="1">
    <source>
        <dbReference type="SAM" id="MobiDB-lite"/>
    </source>
</evidence>
<protein>
    <submittedName>
        <fullName evidence="3">Uncharacterized protein LOC110215282 isoform X1</fullName>
    </submittedName>
</protein>
<keyword evidence="2" id="KW-1185">Reference proteome</keyword>
<reference evidence="3" key="1">
    <citation type="submission" date="2025-08" db="UniProtKB">
        <authorList>
            <consortium name="RefSeq"/>
        </authorList>
    </citation>
    <scope>IDENTIFICATION</scope>
    <source>
        <tissue evidence="3">Spleen</tissue>
    </source>
</reference>
<gene>
    <name evidence="3" type="primary">LOC110215282</name>
</gene>
<feature type="region of interest" description="Disordered" evidence="1">
    <location>
        <begin position="322"/>
        <end position="352"/>
    </location>
</feature>
<dbReference type="PANTHER" id="PTHR36867">
    <property type="entry name" value="MCG131172, ISOFORM CRA_A"/>
    <property type="match status" value="1"/>
</dbReference>
<feature type="compositionally biased region" description="Polar residues" evidence="1">
    <location>
        <begin position="191"/>
        <end position="204"/>
    </location>
</feature>
<dbReference type="Proteomes" id="UP000515140">
    <property type="component" value="Unplaced"/>
</dbReference>
<feature type="region of interest" description="Disordered" evidence="1">
    <location>
        <begin position="172"/>
        <end position="204"/>
    </location>
</feature>
<evidence type="ECO:0000313" key="2">
    <source>
        <dbReference type="Proteomes" id="UP000515140"/>
    </source>
</evidence>